<evidence type="ECO:0000256" key="3">
    <source>
        <dbReference type="ARBA" id="ARBA00009595"/>
    </source>
</evidence>
<dbReference type="InterPro" id="IPR020084">
    <property type="entry name" value="NUDIX_hydrolase_CS"/>
</dbReference>
<dbReference type="GO" id="GO:0006742">
    <property type="term" value="P:NADP+ catabolic process"/>
    <property type="evidence" value="ECO:0007669"/>
    <property type="project" value="TreeGrafter"/>
</dbReference>
<dbReference type="RefSeq" id="XP_019015863.1">
    <property type="nucleotide sequence ID" value="XM_019161895.1"/>
</dbReference>
<proteinExistence type="inferred from homology"/>
<gene>
    <name evidence="11" type="ORF">PICMEDRAFT_18142</name>
</gene>
<evidence type="ECO:0000256" key="9">
    <source>
        <dbReference type="ARBA" id="ARBA00023679"/>
    </source>
</evidence>
<dbReference type="GO" id="GO:0005777">
    <property type="term" value="C:peroxisome"/>
    <property type="evidence" value="ECO:0007669"/>
    <property type="project" value="TreeGrafter"/>
</dbReference>
<comment type="cofactor">
    <cofactor evidence="1">
        <name>Mg(2+)</name>
        <dbReference type="ChEBI" id="CHEBI:18420"/>
    </cofactor>
</comment>
<dbReference type="InterPro" id="IPR015797">
    <property type="entry name" value="NUDIX_hydrolase-like_dom_sf"/>
</dbReference>
<dbReference type="OrthoDB" id="10249612at2759"/>
<name>A0A1E3NF44_9ASCO</name>
<dbReference type="PROSITE" id="PS00893">
    <property type="entry name" value="NUDIX_BOX"/>
    <property type="match status" value="1"/>
</dbReference>
<dbReference type="CDD" id="cd03429">
    <property type="entry name" value="NUDIX_NADH_pyrophosphatase_Nudt13"/>
    <property type="match status" value="1"/>
</dbReference>
<feature type="domain" description="Nudix hydrolase" evidence="10">
    <location>
        <begin position="244"/>
        <end position="403"/>
    </location>
</feature>
<dbReference type="GeneID" id="30178582"/>
<evidence type="ECO:0000313" key="11">
    <source>
        <dbReference type="EMBL" id="ODQ44750.1"/>
    </source>
</evidence>
<dbReference type="STRING" id="763406.A0A1E3NF44"/>
<dbReference type="Gene3D" id="3.90.79.10">
    <property type="entry name" value="Nucleoside Triphosphate Pyrophosphohydrolase"/>
    <property type="match status" value="1"/>
</dbReference>
<dbReference type="InterPro" id="IPR049734">
    <property type="entry name" value="NudC-like_C"/>
</dbReference>
<evidence type="ECO:0000256" key="6">
    <source>
        <dbReference type="ARBA" id="ARBA00022801"/>
    </source>
</evidence>
<dbReference type="PANTHER" id="PTHR42904:SF6">
    <property type="entry name" value="NAD-CAPPED RNA HYDROLASE NUDT12"/>
    <property type="match status" value="1"/>
</dbReference>
<dbReference type="InterPro" id="IPR000086">
    <property type="entry name" value="NUDIX_hydrolase_dom"/>
</dbReference>
<evidence type="ECO:0000256" key="5">
    <source>
        <dbReference type="ARBA" id="ARBA00022723"/>
    </source>
</evidence>
<dbReference type="GO" id="GO:0035529">
    <property type="term" value="F:NADH pyrophosphatase activity"/>
    <property type="evidence" value="ECO:0007669"/>
    <property type="project" value="TreeGrafter"/>
</dbReference>
<dbReference type="SUPFAM" id="SSF55811">
    <property type="entry name" value="Nudix"/>
    <property type="match status" value="1"/>
</dbReference>
<dbReference type="EMBL" id="KV454006">
    <property type="protein sequence ID" value="ODQ44750.1"/>
    <property type="molecule type" value="Genomic_DNA"/>
</dbReference>
<keyword evidence="8" id="KW-0520">NAD</keyword>
<dbReference type="PANTHER" id="PTHR42904">
    <property type="entry name" value="NUDIX HYDROLASE, NUDC SUBFAMILY"/>
    <property type="match status" value="1"/>
</dbReference>
<accession>A0A1E3NF44</accession>
<evidence type="ECO:0000313" key="12">
    <source>
        <dbReference type="Proteomes" id="UP000094455"/>
    </source>
</evidence>
<dbReference type="GO" id="GO:0005829">
    <property type="term" value="C:cytosol"/>
    <property type="evidence" value="ECO:0007669"/>
    <property type="project" value="TreeGrafter"/>
</dbReference>
<dbReference type="GO" id="GO:0046872">
    <property type="term" value="F:metal ion binding"/>
    <property type="evidence" value="ECO:0007669"/>
    <property type="project" value="UniProtKB-KW"/>
</dbReference>
<keyword evidence="5" id="KW-0479">Metal-binding</keyword>
<evidence type="ECO:0000256" key="8">
    <source>
        <dbReference type="ARBA" id="ARBA00023027"/>
    </source>
</evidence>
<comment type="similarity">
    <text evidence="3">Belongs to the Nudix hydrolase family. NudC subfamily.</text>
</comment>
<keyword evidence="6" id="KW-0378">Hydrolase</keyword>
<protein>
    <recommendedName>
        <fullName evidence="4">NAD(+) diphosphatase</fullName>
        <ecNumber evidence="4">3.6.1.22</ecNumber>
    </recommendedName>
</protein>
<dbReference type="GO" id="GO:0019677">
    <property type="term" value="P:NAD+ catabolic process"/>
    <property type="evidence" value="ECO:0007669"/>
    <property type="project" value="TreeGrafter"/>
</dbReference>
<comment type="cofactor">
    <cofactor evidence="2">
        <name>Zn(2+)</name>
        <dbReference type="ChEBI" id="CHEBI:29105"/>
    </cofactor>
</comment>
<evidence type="ECO:0000256" key="2">
    <source>
        <dbReference type="ARBA" id="ARBA00001947"/>
    </source>
</evidence>
<evidence type="ECO:0000256" key="7">
    <source>
        <dbReference type="ARBA" id="ARBA00022842"/>
    </source>
</evidence>
<sequence length="430" mass="48574">MKDILFGCSKHIARYAYLRRDVENMEKLLKHIEVSSKLIVFSSRNKSNRLEALLYDNQLAFLDIHRFSVFSQLLQKWLIFNTSIESVVKEKGKYDWAKIDAELKEVSLFWLGMDDLNVLGGADTKTSKEITPSAVCPVPVYAIDISKSDVLCKFVDSQLVNSNSDYRYSEGMPEIMQMENELATVYAYSKTFVDFLSKNNFCPSCGGHVIPVELGSRLYCLGDSPYPAAAECKVNLKSNNVQYPRTDPCVIIALSDDTGRVLLGNNSQRHPTTSESIVDEVTGKKVEWKKRFFSCFAGFMEPGETIEHACVREVYEETGLILQEKDISIIESQPWPFPASLMIGCIGTISREEAVDSKINVHLDDELEHVQWFDRAEVAKVVSRKGKGFLSRTETVVEEWFCPPKESVAGRLIDHVVQTNKDPTADNGKF</sequence>
<comment type="catalytic activity">
    <reaction evidence="9">
        <text>a 5'-end NAD(+)-phospho-ribonucleoside in mRNA + H2O = a 5'-end phospho-adenosine-phospho-ribonucleoside in mRNA + beta-nicotinamide D-ribonucleotide + 2 H(+)</text>
        <dbReference type="Rhea" id="RHEA:60876"/>
        <dbReference type="Rhea" id="RHEA-COMP:15698"/>
        <dbReference type="Rhea" id="RHEA-COMP:15719"/>
        <dbReference type="ChEBI" id="CHEBI:14649"/>
        <dbReference type="ChEBI" id="CHEBI:15377"/>
        <dbReference type="ChEBI" id="CHEBI:15378"/>
        <dbReference type="ChEBI" id="CHEBI:144029"/>
        <dbReference type="ChEBI" id="CHEBI:144051"/>
    </reaction>
    <physiologicalReaction direction="left-to-right" evidence="9">
        <dbReference type="Rhea" id="RHEA:60877"/>
    </physiologicalReaction>
</comment>
<dbReference type="Pfam" id="PF00293">
    <property type="entry name" value="NUDIX"/>
    <property type="match status" value="1"/>
</dbReference>
<reference evidence="11 12" key="1">
    <citation type="journal article" date="2016" name="Proc. Natl. Acad. Sci. U.S.A.">
        <title>Comparative genomics of biotechnologically important yeasts.</title>
        <authorList>
            <person name="Riley R."/>
            <person name="Haridas S."/>
            <person name="Wolfe K.H."/>
            <person name="Lopes M.R."/>
            <person name="Hittinger C.T."/>
            <person name="Goeker M."/>
            <person name="Salamov A.A."/>
            <person name="Wisecaver J.H."/>
            <person name="Long T.M."/>
            <person name="Calvey C.H."/>
            <person name="Aerts A.L."/>
            <person name="Barry K.W."/>
            <person name="Choi C."/>
            <person name="Clum A."/>
            <person name="Coughlan A.Y."/>
            <person name="Deshpande S."/>
            <person name="Douglass A.P."/>
            <person name="Hanson S.J."/>
            <person name="Klenk H.-P."/>
            <person name="LaButti K.M."/>
            <person name="Lapidus A."/>
            <person name="Lindquist E.A."/>
            <person name="Lipzen A.M."/>
            <person name="Meier-Kolthoff J.P."/>
            <person name="Ohm R.A."/>
            <person name="Otillar R.P."/>
            <person name="Pangilinan J.L."/>
            <person name="Peng Y."/>
            <person name="Rokas A."/>
            <person name="Rosa C.A."/>
            <person name="Scheuner C."/>
            <person name="Sibirny A.A."/>
            <person name="Slot J.C."/>
            <person name="Stielow J.B."/>
            <person name="Sun H."/>
            <person name="Kurtzman C.P."/>
            <person name="Blackwell M."/>
            <person name="Grigoriev I.V."/>
            <person name="Jeffries T.W."/>
        </authorList>
    </citation>
    <scope>NUCLEOTIDE SEQUENCE [LARGE SCALE GENOMIC DNA]</scope>
    <source>
        <strain evidence="11 12">NRRL Y-2026</strain>
    </source>
</reference>
<evidence type="ECO:0000259" key="10">
    <source>
        <dbReference type="PROSITE" id="PS51462"/>
    </source>
</evidence>
<dbReference type="AlphaFoldDB" id="A0A1E3NF44"/>
<organism evidence="11 12">
    <name type="scientific">Pichia membranifaciens NRRL Y-2026</name>
    <dbReference type="NCBI Taxonomy" id="763406"/>
    <lineage>
        <taxon>Eukaryota</taxon>
        <taxon>Fungi</taxon>
        <taxon>Dikarya</taxon>
        <taxon>Ascomycota</taxon>
        <taxon>Saccharomycotina</taxon>
        <taxon>Pichiomycetes</taxon>
        <taxon>Pichiales</taxon>
        <taxon>Pichiaceae</taxon>
        <taxon>Pichia</taxon>
    </lineage>
</organism>
<keyword evidence="12" id="KW-1185">Reference proteome</keyword>
<dbReference type="EC" id="3.6.1.22" evidence="4"/>
<dbReference type="PROSITE" id="PS51462">
    <property type="entry name" value="NUDIX"/>
    <property type="match status" value="1"/>
</dbReference>
<dbReference type="Proteomes" id="UP000094455">
    <property type="component" value="Unassembled WGS sequence"/>
</dbReference>
<evidence type="ECO:0000256" key="4">
    <source>
        <dbReference type="ARBA" id="ARBA00012381"/>
    </source>
</evidence>
<dbReference type="InterPro" id="IPR050241">
    <property type="entry name" value="NAD-cap_RNA_hydrolase_NudC"/>
</dbReference>
<evidence type="ECO:0000256" key="1">
    <source>
        <dbReference type="ARBA" id="ARBA00001946"/>
    </source>
</evidence>
<keyword evidence="7" id="KW-0460">Magnesium</keyword>